<dbReference type="EMBL" id="BAABLO010000004">
    <property type="protein sequence ID" value="GAA4715234.1"/>
    <property type="molecule type" value="Genomic_DNA"/>
</dbReference>
<name>A0ABP8XXC5_9MICO</name>
<accession>A0ABP8XXC5</accession>
<evidence type="ECO:0000313" key="2">
    <source>
        <dbReference type="EMBL" id="GAA4715234.1"/>
    </source>
</evidence>
<feature type="region of interest" description="Disordered" evidence="1">
    <location>
        <begin position="79"/>
        <end position="108"/>
    </location>
</feature>
<evidence type="ECO:0000256" key="1">
    <source>
        <dbReference type="SAM" id="MobiDB-lite"/>
    </source>
</evidence>
<organism evidence="2 3">
    <name type="scientific">Pedococcus ginsenosidimutans</name>
    <dbReference type="NCBI Taxonomy" id="490570"/>
    <lineage>
        <taxon>Bacteria</taxon>
        <taxon>Bacillati</taxon>
        <taxon>Actinomycetota</taxon>
        <taxon>Actinomycetes</taxon>
        <taxon>Micrococcales</taxon>
        <taxon>Intrasporangiaceae</taxon>
        <taxon>Pedococcus</taxon>
    </lineage>
</organism>
<protein>
    <submittedName>
        <fullName evidence="2">Uncharacterized protein</fullName>
    </submittedName>
</protein>
<dbReference type="Proteomes" id="UP001500556">
    <property type="component" value="Unassembled WGS sequence"/>
</dbReference>
<proteinExistence type="predicted"/>
<reference evidence="3" key="1">
    <citation type="journal article" date="2019" name="Int. J. Syst. Evol. Microbiol.">
        <title>The Global Catalogue of Microorganisms (GCM) 10K type strain sequencing project: providing services to taxonomists for standard genome sequencing and annotation.</title>
        <authorList>
            <consortium name="The Broad Institute Genomics Platform"/>
            <consortium name="The Broad Institute Genome Sequencing Center for Infectious Disease"/>
            <person name="Wu L."/>
            <person name="Ma J."/>
        </authorList>
    </citation>
    <scope>NUCLEOTIDE SEQUENCE [LARGE SCALE GENOMIC DNA]</scope>
    <source>
        <strain evidence="3">JCM 18961</strain>
    </source>
</reference>
<keyword evidence="3" id="KW-1185">Reference proteome</keyword>
<gene>
    <name evidence="2" type="ORF">GCM10025782_09690</name>
</gene>
<evidence type="ECO:0000313" key="3">
    <source>
        <dbReference type="Proteomes" id="UP001500556"/>
    </source>
</evidence>
<comment type="caution">
    <text evidence="2">The sequence shown here is derived from an EMBL/GenBank/DDBJ whole genome shotgun (WGS) entry which is preliminary data.</text>
</comment>
<sequence length="108" mass="11208">MKQSLAGDVSTGPSRVCITEDTLLRRVPLSLPEPDIPSLFRFLSVGVAPGPRASCIDSVPAGTPGPDTPGLALQHRRCGPPTPGVGYPASPAAPRFVVRPGAASREKR</sequence>